<reference evidence="1" key="1">
    <citation type="journal article" date="2020" name="mSystems">
        <title>Genome- and Community-Level Interaction Insights into Carbon Utilization and Element Cycling Functions of Hydrothermarchaeota in Hydrothermal Sediment.</title>
        <authorList>
            <person name="Zhou Z."/>
            <person name="Liu Y."/>
            <person name="Xu W."/>
            <person name="Pan J."/>
            <person name="Luo Z.H."/>
            <person name="Li M."/>
        </authorList>
    </citation>
    <scope>NUCLEOTIDE SEQUENCE [LARGE SCALE GENOMIC DNA]</scope>
    <source>
        <strain evidence="1">SpSt-605</strain>
    </source>
</reference>
<dbReference type="EMBL" id="DSZU01000054">
    <property type="protein sequence ID" value="HGV55091.1"/>
    <property type="molecule type" value="Genomic_DNA"/>
</dbReference>
<organism evidence="1">
    <name type="scientific">Caldimicrobium thiodismutans</name>
    <dbReference type="NCBI Taxonomy" id="1653476"/>
    <lineage>
        <taxon>Bacteria</taxon>
        <taxon>Pseudomonadati</taxon>
        <taxon>Thermodesulfobacteriota</taxon>
        <taxon>Thermodesulfobacteria</taxon>
        <taxon>Thermodesulfobacteriales</taxon>
        <taxon>Thermodesulfobacteriaceae</taxon>
        <taxon>Caldimicrobium</taxon>
    </lineage>
</organism>
<name>A0A832GN45_9BACT</name>
<comment type="caution">
    <text evidence="1">The sequence shown here is derived from an EMBL/GenBank/DDBJ whole genome shotgun (WGS) entry which is preliminary data.</text>
</comment>
<proteinExistence type="predicted"/>
<accession>A0A832GN45</accession>
<sequence>MEERDKILTIKEWIESFWALQEEDIRFFREEFRGKIKQPKELLEELKERMRRRQVFYKLFKHLSWRDLPKEEWTWVCDKLDEILARENLITETINKILDVVGEIFFGEEEGLSKSTFKLDLPDKKIIFH</sequence>
<dbReference type="AlphaFoldDB" id="A0A832GN45"/>
<protein>
    <submittedName>
        <fullName evidence="1">Uncharacterized protein</fullName>
    </submittedName>
</protein>
<evidence type="ECO:0000313" key="1">
    <source>
        <dbReference type="EMBL" id="HGV55091.1"/>
    </source>
</evidence>
<gene>
    <name evidence="1" type="ORF">ENT73_03260</name>
</gene>